<dbReference type="PANTHER" id="PTHR43570">
    <property type="entry name" value="ALDEHYDE DEHYDROGENASE"/>
    <property type="match status" value="1"/>
</dbReference>
<gene>
    <name evidence="9" type="primary">Acey_s0850.g2683</name>
    <name evidence="9" type="ORF">Y032_0850g2683</name>
</gene>
<dbReference type="CDD" id="cd07087">
    <property type="entry name" value="ALDH_F3-13-14_CALDH-like"/>
    <property type="match status" value="1"/>
</dbReference>
<feature type="region of interest" description="Disordered" evidence="6">
    <location>
        <begin position="1"/>
        <end position="23"/>
    </location>
</feature>
<dbReference type="FunFam" id="3.40.309.10:FF:000003">
    <property type="entry name" value="Aldehyde dehydrogenase"/>
    <property type="match status" value="1"/>
</dbReference>
<sequence>MPSASLSNQASSSQELSEELPSPCGKMGFPEIISRQRQFFRSGKPASIEHRKEQLLILRRLITENSETLCEAVYSDLRRNPQTTHFLEIANAIVEIDYMLANVDEWSKPVTVKKTFANALDQPMLVKDPLGVVLIISPWNYPVSMILLPLIPAIAAGNTVVIKPSEVSANTAAAFEKLVSKYFEPEMVTVVNGGVEETTELLKERFDHILYTGCPPVAKIIMTAAAKHLTPVTLELGGKCPVIVEDDADIETSARRIAWGKWLNCGQTCLAPDYVMVSSVSKPKLVDALRRYIGEFYGTDIKASKDYARIINERHFDRISSLLDSSKGTVMFKGGELDRSDLFIPPVILDVQKDDAFMNDEIFGPVLPVMTVKDLSEALDYIKDGEKPLAAYIFTRSEAKVQRLYKETSSGGITVNDVLMHITVDTLPFGGVGNSGMGRYRGKYGFDTFTHEKAVLKRGFFGESLQNARYPPISEAKLKTLARLTGTRRPMPSVLGWITGIPVIVVSLVVGMFVQKYLRLLR</sequence>
<evidence type="ECO:0000256" key="1">
    <source>
        <dbReference type="ARBA" id="ARBA00009986"/>
    </source>
</evidence>
<dbReference type="InterPro" id="IPR015590">
    <property type="entry name" value="Aldehyde_DH_dom"/>
</dbReference>
<evidence type="ECO:0000313" key="9">
    <source>
        <dbReference type="EMBL" id="EYC36859.1"/>
    </source>
</evidence>
<organism evidence="9 10">
    <name type="scientific">Ancylostoma ceylanicum</name>
    <dbReference type="NCBI Taxonomy" id="53326"/>
    <lineage>
        <taxon>Eukaryota</taxon>
        <taxon>Metazoa</taxon>
        <taxon>Ecdysozoa</taxon>
        <taxon>Nematoda</taxon>
        <taxon>Chromadorea</taxon>
        <taxon>Rhabditida</taxon>
        <taxon>Rhabditina</taxon>
        <taxon>Rhabditomorpha</taxon>
        <taxon>Strongyloidea</taxon>
        <taxon>Ancylostomatidae</taxon>
        <taxon>Ancylostomatinae</taxon>
        <taxon>Ancylostoma</taxon>
    </lineage>
</organism>
<dbReference type="GO" id="GO:0006081">
    <property type="term" value="P:aldehyde metabolic process"/>
    <property type="evidence" value="ECO:0007669"/>
    <property type="project" value="InterPro"/>
</dbReference>
<keyword evidence="7" id="KW-0472">Membrane</keyword>
<evidence type="ECO:0000259" key="8">
    <source>
        <dbReference type="Pfam" id="PF00171"/>
    </source>
</evidence>
<evidence type="ECO:0000256" key="2">
    <source>
        <dbReference type="ARBA" id="ARBA00023002"/>
    </source>
</evidence>
<feature type="active site" evidence="5">
    <location>
        <position position="235"/>
    </location>
</feature>
<dbReference type="Pfam" id="PF00171">
    <property type="entry name" value="Aldedh"/>
    <property type="match status" value="1"/>
</dbReference>
<dbReference type="GO" id="GO:0005737">
    <property type="term" value="C:cytoplasm"/>
    <property type="evidence" value="ECO:0007669"/>
    <property type="project" value="TreeGrafter"/>
</dbReference>
<feature type="domain" description="Aldehyde dehydrogenase" evidence="8">
    <location>
        <begin position="33"/>
        <end position="455"/>
    </location>
</feature>
<evidence type="ECO:0000256" key="6">
    <source>
        <dbReference type="SAM" id="MobiDB-lite"/>
    </source>
</evidence>
<name>A0A016WAI3_9BILA</name>
<keyword evidence="3" id="KW-0520">NAD</keyword>
<dbReference type="AlphaFoldDB" id="A0A016WAI3"/>
<dbReference type="OrthoDB" id="440325at2759"/>
<protein>
    <recommendedName>
        <fullName evidence="4">Aldehyde dehydrogenase</fullName>
    </recommendedName>
</protein>
<proteinExistence type="inferred from homology"/>
<feature type="active site" evidence="5">
    <location>
        <position position="269"/>
    </location>
</feature>
<keyword evidence="7" id="KW-1133">Transmembrane helix</keyword>
<dbReference type="InterPro" id="IPR016161">
    <property type="entry name" value="Ald_DH/histidinol_DH"/>
</dbReference>
<dbReference type="PANTHER" id="PTHR43570:SF16">
    <property type="entry name" value="ALDEHYDE DEHYDROGENASE TYPE III, ISOFORM Q"/>
    <property type="match status" value="1"/>
</dbReference>
<dbReference type="GO" id="GO:0004029">
    <property type="term" value="F:aldehyde dehydrogenase (NAD+) activity"/>
    <property type="evidence" value="ECO:0007669"/>
    <property type="project" value="TreeGrafter"/>
</dbReference>
<dbReference type="Gene3D" id="3.40.605.10">
    <property type="entry name" value="Aldehyde Dehydrogenase, Chain A, domain 1"/>
    <property type="match status" value="1"/>
</dbReference>
<keyword evidence="10" id="KW-1185">Reference proteome</keyword>
<dbReference type="Gene3D" id="3.40.309.10">
    <property type="entry name" value="Aldehyde Dehydrogenase, Chain A, domain 2"/>
    <property type="match status" value="1"/>
</dbReference>
<dbReference type="EMBL" id="JARK01000450">
    <property type="protein sequence ID" value="EYC36859.1"/>
    <property type="molecule type" value="Genomic_DNA"/>
</dbReference>
<keyword evidence="7" id="KW-0812">Transmembrane</keyword>
<dbReference type="InterPro" id="IPR016162">
    <property type="entry name" value="Ald_DH_N"/>
</dbReference>
<dbReference type="Proteomes" id="UP000024635">
    <property type="component" value="Unassembled WGS sequence"/>
</dbReference>
<evidence type="ECO:0000256" key="5">
    <source>
        <dbReference type="PIRSR" id="PIRSR036492-1"/>
    </source>
</evidence>
<comment type="similarity">
    <text evidence="1 4">Belongs to the aldehyde dehydrogenase family.</text>
</comment>
<dbReference type="InterPro" id="IPR012394">
    <property type="entry name" value="Aldehyde_DH_NAD(P)"/>
</dbReference>
<comment type="caution">
    <text evidence="9">The sequence shown here is derived from an EMBL/GenBank/DDBJ whole genome shotgun (WGS) entry which is preliminary data.</text>
</comment>
<reference evidence="10" key="1">
    <citation type="journal article" date="2015" name="Nat. Genet.">
        <title>The genome and transcriptome of the zoonotic hookworm Ancylostoma ceylanicum identify infection-specific gene families.</title>
        <authorList>
            <person name="Schwarz E.M."/>
            <person name="Hu Y."/>
            <person name="Antoshechkin I."/>
            <person name="Miller M.M."/>
            <person name="Sternberg P.W."/>
            <person name="Aroian R.V."/>
        </authorList>
    </citation>
    <scope>NUCLEOTIDE SEQUENCE</scope>
    <source>
        <strain evidence="10">HY135</strain>
    </source>
</reference>
<evidence type="ECO:0000256" key="7">
    <source>
        <dbReference type="SAM" id="Phobius"/>
    </source>
</evidence>
<dbReference type="SUPFAM" id="SSF53720">
    <property type="entry name" value="ALDH-like"/>
    <property type="match status" value="1"/>
</dbReference>
<dbReference type="STRING" id="53326.A0A016WAI3"/>
<dbReference type="FunFam" id="3.40.605.10:FF:000004">
    <property type="entry name" value="Aldehyde dehydrogenase"/>
    <property type="match status" value="1"/>
</dbReference>
<evidence type="ECO:0000313" key="10">
    <source>
        <dbReference type="Proteomes" id="UP000024635"/>
    </source>
</evidence>
<keyword evidence="2 4" id="KW-0560">Oxidoreductase</keyword>
<dbReference type="InterPro" id="IPR016163">
    <property type="entry name" value="Ald_DH_C"/>
</dbReference>
<feature type="transmembrane region" description="Helical" evidence="7">
    <location>
        <begin position="494"/>
        <end position="514"/>
    </location>
</feature>
<dbReference type="PIRSF" id="PIRSF036492">
    <property type="entry name" value="ALDH"/>
    <property type="match status" value="1"/>
</dbReference>
<evidence type="ECO:0000256" key="4">
    <source>
        <dbReference type="PIRNR" id="PIRNR036492"/>
    </source>
</evidence>
<evidence type="ECO:0000256" key="3">
    <source>
        <dbReference type="ARBA" id="ARBA00023027"/>
    </source>
</evidence>
<accession>A0A016WAI3</accession>